<dbReference type="AlphaFoldDB" id="A0A699J3R5"/>
<dbReference type="GO" id="GO:0003964">
    <property type="term" value="F:RNA-directed DNA polymerase activity"/>
    <property type="evidence" value="ECO:0007669"/>
    <property type="project" value="UniProtKB-KW"/>
</dbReference>
<keyword evidence="1" id="KW-0808">Transferase</keyword>
<sequence>MKANDAILKNLQTNITSLTNLNLELKNMFGQFMKMNTASSSDSGTVPGNTITNPKEELKGITTRSGTTYQGTTIPTTFSSLPQVVERETEVTKDTMHHTNNGSTKDIQPSVVQNETSIQNSEPVVLPSLSLYPGRFRRKHQSYAIVYVKQPLSSRTYPDLDDSRTNFDADPRVLLILGRSFLKTRIALIDVFKGENKLPIIIVKDLSVEEKTALITVLRSHKRVIAWKLSDIKGIDPEFYTHKITMEEDFKLAVQHQRRVNPKIYDVIKNEVLKLLDAGLIYPISDSPWESPVHCVPKKGGLPLSRMRKTS</sequence>
<dbReference type="InterPro" id="IPR043502">
    <property type="entry name" value="DNA/RNA_pol_sf"/>
</dbReference>
<dbReference type="EMBL" id="BKCJ010366285">
    <property type="protein sequence ID" value="GFA08280.1"/>
    <property type="molecule type" value="Genomic_DNA"/>
</dbReference>
<name>A0A699J3R5_TANCI</name>
<gene>
    <name evidence="1" type="ORF">Tci_580252</name>
</gene>
<reference evidence="1" key="1">
    <citation type="journal article" date="2019" name="Sci. Rep.">
        <title>Draft genome of Tanacetum cinerariifolium, the natural source of mosquito coil.</title>
        <authorList>
            <person name="Yamashiro T."/>
            <person name="Shiraishi A."/>
            <person name="Satake H."/>
            <person name="Nakayama K."/>
        </authorList>
    </citation>
    <scope>NUCLEOTIDE SEQUENCE</scope>
</reference>
<dbReference type="SUPFAM" id="SSF56672">
    <property type="entry name" value="DNA/RNA polymerases"/>
    <property type="match status" value="1"/>
</dbReference>
<comment type="caution">
    <text evidence="1">The sequence shown here is derived from an EMBL/GenBank/DDBJ whole genome shotgun (WGS) entry which is preliminary data.</text>
</comment>
<proteinExistence type="predicted"/>
<organism evidence="1">
    <name type="scientific">Tanacetum cinerariifolium</name>
    <name type="common">Dalmatian daisy</name>
    <name type="synonym">Chrysanthemum cinerariifolium</name>
    <dbReference type="NCBI Taxonomy" id="118510"/>
    <lineage>
        <taxon>Eukaryota</taxon>
        <taxon>Viridiplantae</taxon>
        <taxon>Streptophyta</taxon>
        <taxon>Embryophyta</taxon>
        <taxon>Tracheophyta</taxon>
        <taxon>Spermatophyta</taxon>
        <taxon>Magnoliopsida</taxon>
        <taxon>eudicotyledons</taxon>
        <taxon>Gunneridae</taxon>
        <taxon>Pentapetalae</taxon>
        <taxon>asterids</taxon>
        <taxon>campanulids</taxon>
        <taxon>Asterales</taxon>
        <taxon>Asteraceae</taxon>
        <taxon>Asteroideae</taxon>
        <taxon>Anthemideae</taxon>
        <taxon>Anthemidinae</taxon>
        <taxon>Tanacetum</taxon>
    </lineage>
</organism>
<evidence type="ECO:0000313" key="1">
    <source>
        <dbReference type="EMBL" id="GFA08280.1"/>
    </source>
</evidence>
<keyword evidence="1" id="KW-0548">Nucleotidyltransferase</keyword>
<accession>A0A699J3R5</accession>
<protein>
    <submittedName>
        <fullName evidence="1">Reverse transcriptase domain-containing protein</fullName>
    </submittedName>
</protein>
<dbReference type="Gene3D" id="3.10.10.10">
    <property type="entry name" value="HIV Type 1 Reverse Transcriptase, subunit A, domain 1"/>
    <property type="match status" value="1"/>
</dbReference>
<keyword evidence="1" id="KW-0695">RNA-directed DNA polymerase</keyword>